<proteinExistence type="predicted"/>
<organism evidence="2 3">
    <name type="scientific">Tegillarca granosa</name>
    <name type="common">Malaysian cockle</name>
    <name type="synonym">Anadara granosa</name>
    <dbReference type="NCBI Taxonomy" id="220873"/>
    <lineage>
        <taxon>Eukaryota</taxon>
        <taxon>Metazoa</taxon>
        <taxon>Spiralia</taxon>
        <taxon>Lophotrochozoa</taxon>
        <taxon>Mollusca</taxon>
        <taxon>Bivalvia</taxon>
        <taxon>Autobranchia</taxon>
        <taxon>Pteriomorphia</taxon>
        <taxon>Arcoida</taxon>
        <taxon>Arcoidea</taxon>
        <taxon>Arcidae</taxon>
        <taxon>Tegillarca</taxon>
    </lineage>
</organism>
<gene>
    <name evidence="2" type="ORF">KUTeg_006000</name>
</gene>
<evidence type="ECO:0000313" key="2">
    <source>
        <dbReference type="EMBL" id="KAJ8315986.1"/>
    </source>
</evidence>
<name>A0ABQ9FII0_TEGGR</name>
<dbReference type="Gene3D" id="3.40.50.300">
    <property type="entry name" value="P-loop containing nucleotide triphosphate hydrolases"/>
    <property type="match status" value="1"/>
</dbReference>
<accession>A0ABQ9FII0</accession>
<dbReference type="Proteomes" id="UP001217089">
    <property type="component" value="Unassembled WGS sequence"/>
</dbReference>
<reference evidence="2 3" key="1">
    <citation type="submission" date="2022-12" db="EMBL/GenBank/DDBJ databases">
        <title>Chromosome-level genome of Tegillarca granosa.</title>
        <authorList>
            <person name="Kim J."/>
        </authorList>
    </citation>
    <scope>NUCLEOTIDE SEQUENCE [LARGE SCALE GENOMIC DNA]</scope>
    <source>
        <strain evidence="2">Teg-2019</strain>
        <tissue evidence="2">Adductor muscle</tissue>
    </source>
</reference>
<dbReference type="InterPro" id="IPR049050">
    <property type="entry name" value="nSTAND3"/>
</dbReference>
<evidence type="ECO:0000259" key="1">
    <source>
        <dbReference type="Pfam" id="PF20720"/>
    </source>
</evidence>
<dbReference type="EMBL" id="JARBDR010000328">
    <property type="protein sequence ID" value="KAJ8315986.1"/>
    <property type="molecule type" value="Genomic_DNA"/>
</dbReference>
<dbReference type="Pfam" id="PF20720">
    <property type="entry name" value="nSTAND3"/>
    <property type="match status" value="1"/>
</dbReference>
<keyword evidence="3" id="KW-1185">Reference proteome</keyword>
<comment type="caution">
    <text evidence="2">The sequence shown here is derived from an EMBL/GenBank/DDBJ whole genome shotgun (WGS) entry which is preliminary data.</text>
</comment>
<evidence type="ECO:0000313" key="3">
    <source>
        <dbReference type="Proteomes" id="UP001217089"/>
    </source>
</evidence>
<dbReference type="SUPFAM" id="SSF52540">
    <property type="entry name" value="P-loop containing nucleoside triphosphate hydrolases"/>
    <property type="match status" value="1"/>
</dbReference>
<feature type="domain" description="Novel STAND NTPase 3" evidence="1">
    <location>
        <begin position="21"/>
        <end position="175"/>
    </location>
</feature>
<sequence length="478" mass="55273">MVCMDLIDHKLGRWKEDDKAYAVTRLTIAVRTEVDTNDIIMVTGPPGSGKSATIHHIALELKESGYRVCPVENFCEITQYWTPDMSQVFIYDDPFGVHGIDEAEVNMWRKKQEDLKTCFENSRMKIFFSIRTHMNKDLKMPKITESFKHKTFSATEKTLELNDIERSDIFNKHIENQKRDDLKTMTKEIKTYKIFCFPLLCRLFCADEGSKYRVDDFFQKPLEVIVNEVTNFQLNDPLRYFCLLFCVIYDNELSLDVLDRKNKCETTQTLREELLDVCNLEKSTSINKIKDTLQTLESTFLVKEGSKYQFIHDVINDAVVKQIAESPEKVLEILIEYCSAKFLRTRVFLDNMATDVEECIVLAASLERTWGKRILYFIEHGFWHDVFNNKCLLTDKGDSIINAELTKYSKSKIEKIMCDSNGNEVSVNLNVLDGNYEIDKQIDQKETNALHFAVMKGLVGVVTTTINAISSSAKKKIK</sequence>
<protein>
    <recommendedName>
        <fullName evidence="1">Novel STAND NTPase 3 domain-containing protein</fullName>
    </recommendedName>
</protein>
<dbReference type="InterPro" id="IPR027417">
    <property type="entry name" value="P-loop_NTPase"/>
</dbReference>